<dbReference type="Gene3D" id="1.20.1220.20">
    <property type="entry name" value="Uncharcterised protein PF01724"/>
    <property type="match status" value="1"/>
</dbReference>
<name>W9VSR3_9GAMM</name>
<gene>
    <name evidence="2" type="ORF">D779_3796</name>
</gene>
<protein>
    <recommendedName>
        <fullName evidence="4">DUF29 domain-containing protein</fullName>
    </recommendedName>
</protein>
<dbReference type="InterPro" id="IPR002636">
    <property type="entry name" value="DUF29"/>
</dbReference>
<dbReference type="EMBL" id="AONC01000071">
    <property type="protein sequence ID" value="EXJ13400.1"/>
    <property type="molecule type" value="Genomic_DNA"/>
</dbReference>
<accession>W9VSR3</accession>
<dbReference type="eggNOG" id="COG0639">
    <property type="taxonomic scope" value="Bacteria"/>
</dbReference>
<dbReference type="RefSeq" id="WP_043757330.1">
    <property type="nucleotide sequence ID" value="NZ_AONC01000071.1"/>
</dbReference>
<dbReference type="OrthoDB" id="5767598at2"/>
<organism evidence="2 3">
    <name type="scientific">Imhoffiella purpurea</name>
    <dbReference type="NCBI Taxonomy" id="1249627"/>
    <lineage>
        <taxon>Bacteria</taxon>
        <taxon>Pseudomonadati</taxon>
        <taxon>Pseudomonadota</taxon>
        <taxon>Gammaproteobacteria</taxon>
        <taxon>Chromatiales</taxon>
        <taxon>Chromatiaceae</taxon>
        <taxon>Imhoffiella</taxon>
    </lineage>
</organism>
<dbReference type="PANTHER" id="PTHR34235">
    <property type="entry name" value="SLR1203 PROTEIN-RELATED"/>
    <property type="match status" value="1"/>
</dbReference>
<sequence>MTTSYEQDFFTWTQEQSAFLKQGRFDLLDLEHLAEEVADMGKSEQRELAHRLAVLIGHLLKLQIQRDRTRTNEKSWRNTVKIQRKSLSRHLDQNPGLQNPAQMTKALESAWDDGLDLAIRETGLDPDLFPEDNPYSLEQLLDPESWPPAPADLSP</sequence>
<evidence type="ECO:0000256" key="1">
    <source>
        <dbReference type="SAM" id="MobiDB-lite"/>
    </source>
</evidence>
<dbReference type="PANTHER" id="PTHR34235:SF4">
    <property type="entry name" value="SLR0291 PROTEIN"/>
    <property type="match status" value="1"/>
</dbReference>
<evidence type="ECO:0000313" key="2">
    <source>
        <dbReference type="EMBL" id="EXJ13400.1"/>
    </source>
</evidence>
<feature type="region of interest" description="Disordered" evidence="1">
    <location>
        <begin position="125"/>
        <end position="155"/>
    </location>
</feature>
<dbReference type="Proteomes" id="UP000019460">
    <property type="component" value="Unassembled WGS sequence"/>
</dbReference>
<proteinExistence type="predicted"/>
<reference evidence="2 3" key="1">
    <citation type="submission" date="2012-11" db="EMBL/GenBank/DDBJ databases">
        <title>Genome assembly of Thiorhodococcus sp. AK35.</title>
        <authorList>
            <person name="Nupur N."/>
            <person name="Khatri I."/>
            <person name="Subramanian S."/>
            <person name="Pinnaka A."/>
        </authorList>
    </citation>
    <scope>NUCLEOTIDE SEQUENCE [LARGE SCALE GENOMIC DNA]</scope>
    <source>
        <strain evidence="2 3">AK35</strain>
    </source>
</reference>
<dbReference type="STRING" id="1249627.D779_3796"/>
<comment type="caution">
    <text evidence="2">The sequence shown here is derived from an EMBL/GenBank/DDBJ whole genome shotgun (WGS) entry which is preliminary data.</text>
</comment>
<dbReference type="PATRIC" id="fig|1249627.3.peg.3873"/>
<evidence type="ECO:0008006" key="4">
    <source>
        <dbReference type="Google" id="ProtNLM"/>
    </source>
</evidence>
<keyword evidence="3" id="KW-1185">Reference proteome</keyword>
<evidence type="ECO:0000313" key="3">
    <source>
        <dbReference type="Proteomes" id="UP000019460"/>
    </source>
</evidence>
<dbReference type="AlphaFoldDB" id="W9VSR3"/>
<dbReference type="Pfam" id="PF01724">
    <property type="entry name" value="DUF29"/>
    <property type="match status" value="1"/>
</dbReference>
<feature type="compositionally biased region" description="Pro residues" evidence="1">
    <location>
        <begin position="145"/>
        <end position="155"/>
    </location>
</feature>